<comment type="caution">
    <text evidence="8">The sequence shown here is derived from an EMBL/GenBank/DDBJ whole genome shotgun (WGS) entry which is preliminary data.</text>
</comment>
<dbReference type="PANTHER" id="PTHR43791">
    <property type="entry name" value="PERMEASE-RELATED"/>
    <property type="match status" value="1"/>
</dbReference>
<dbReference type="Pfam" id="PF07690">
    <property type="entry name" value="MFS_1"/>
    <property type="match status" value="1"/>
</dbReference>
<feature type="transmembrane region" description="Helical" evidence="7">
    <location>
        <begin position="382"/>
        <end position="399"/>
    </location>
</feature>
<evidence type="ECO:0000256" key="4">
    <source>
        <dbReference type="ARBA" id="ARBA00022989"/>
    </source>
</evidence>
<evidence type="ECO:0000256" key="6">
    <source>
        <dbReference type="SAM" id="MobiDB-lite"/>
    </source>
</evidence>
<feature type="transmembrane region" description="Helical" evidence="7">
    <location>
        <begin position="436"/>
        <end position="456"/>
    </location>
</feature>
<dbReference type="InterPro" id="IPR036259">
    <property type="entry name" value="MFS_trans_sf"/>
</dbReference>
<comment type="subcellular location">
    <subcellularLocation>
        <location evidence="1">Membrane</location>
        <topology evidence="1">Multi-pass membrane protein</topology>
    </subcellularLocation>
</comment>
<dbReference type="GeneID" id="98125882"/>
<dbReference type="EMBL" id="JAZGUE010000004">
    <property type="protein sequence ID" value="KAL2267441.1"/>
    <property type="molecule type" value="Genomic_DNA"/>
</dbReference>
<feature type="transmembrane region" description="Helical" evidence="7">
    <location>
        <begin position="251"/>
        <end position="271"/>
    </location>
</feature>
<accession>A0ABR4DC80</accession>
<feature type="transmembrane region" description="Helical" evidence="7">
    <location>
        <begin position="165"/>
        <end position="185"/>
    </location>
</feature>
<feature type="transmembrane region" description="Helical" evidence="7">
    <location>
        <begin position="191"/>
        <end position="213"/>
    </location>
</feature>
<feature type="transmembrane region" description="Helical" evidence="7">
    <location>
        <begin position="341"/>
        <end position="362"/>
    </location>
</feature>
<feature type="compositionally biased region" description="Acidic residues" evidence="6">
    <location>
        <begin position="530"/>
        <end position="561"/>
    </location>
</feature>
<evidence type="ECO:0000256" key="3">
    <source>
        <dbReference type="ARBA" id="ARBA00022692"/>
    </source>
</evidence>
<gene>
    <name evidence="8" type="ORF">VTJ83DRAFT_4718</name>
</gene>
<sequence>MAETRRATASASTPSAGLGGDGPAQGPQRLPPEEPRGPGSDSGIQDGHGHGQGCELHGQPPGGRLLRRRRLDGSRRETPLYTPDEERAVVRLLDRRLVLFLALLYMLSFLDRSNIGNARIAGMDEDLQSDPPYDGWYEWSLGAFYVTYIAFEWMSLLWRVIPAHIYVSALVLSWGVVASLQAVAVNYPMLIVLRALLGIGEAGFTAVPFYLSFFFRRDELAFRTAIFISAFASSLAWLILKLGSPIPIAPWRLLFLIEGFPSVFAAIAAWYRIPDSPDTAPFLSRRQKLVARLRLRAPSSSRQDELRPPPPPPPTPLLPRSRAGRVAAAVRGSLAVLKDPAAWLTAAILFLTNMAYASLPVFLPSIIRDMGYRAVEAQALSAPPYLVAFGVALITAYASDKMGARSPLLIARYALLALSPHPPLSLPPSHPLRYLALYPAAVGFFSVVVLTLAWAVNNQPSAARRGAAFALLQVLGQCGPLVGTRLFPERQAPYYATGMAVCAGGMAGVAVLAVALRGWLARVNARWDKEEEEDLEEGEEEQGEEQEEEQEEEEEEVEDWSGEDRDGLQEDGEEEQALL</sequence>
<feature type="region of interest" description="Disordered" evidence="6">
    <location>
        <begin position="528"/>
        <end position="579"/>
    </location>
</feature>
<feature type="compositionally biased region" description="Pro residues" evidence="6">
    <location>
        <begin position="308"/>
        <end position="317"/>
    </location>
</feature>
<keyword evidence="9" id="KW-1185">Reference proteome</keyword>
<keyword evidence="5 7" id="KW-0472">Membrane</keyword>
<dbReference type="PANTHER" id="PTHR43791:SF27">
    <property type="entry name" value="TRANSPORTER, PUTATIVE (AFU_ORTHOLOGUE AFUA_2G15730)-RELATED"/>
    <property type="match status" value="1"/>
</dbReference>
<feature type="region of interest" description="Disordered" evidence="6">
    <location>
        <begin position="297"/>
        <end position="320"/>
    </location>
</feature>
<evidence type="ECO:0000256" key="1">
    <source>
        <dbReference type="ARBA" id="ARBA00004141"/>
    </source>
</evidence>
<feature type="compositionally biased region" description="Acidic residues" evidence="6">
    <location>
        <begin position="569"/>
        <end position="579"/>
    </location>
</feature>
<keyword evidence="2" id="KW-0813">Transport</keyword>
<evidence type="ECO:0000313" key="9">
    <source>
        <dbReference type="Proteomes" id="UP001600064"/>
    </source>
</evidence>
<feature type="compositionally biased region" description="Low complexity" evidence="6">
    <location>
        <begin position="7"/>
        <end position="16"/>
    </location>
</feature>
<feature type="transmembrane region" description="Helical" evidence="7">
    <location>
        <begin position="220"/>
        <end position="239"/>
    </location>
</feature>
<evidence type="ECO:0000313" key="8">
    <source>
        <dbReference type="EMBL" id="KAL2267441.1"/>
    </source>
</evidence>
<evidence type="ECO:0000256" key="5">
    <source>
        <dbReference type="ARBA" id="ARBA00023136"/>
    </source>
</evidence>
<dbReference type="SUPFAM" id="SSF103473">
    <property type="entry name" value="MFS general substrate transporter"/>
    <property type="match status" value="1"/>
</dbReference>
<reference evidence="8 9" key="1">
    <citation type="journal article" date="2024" name="Commun. Biol.">
        <title>Comparative genomic analysis of thermophilic fungi reveals convergent evolutionary adaptations and gene losses.</title>
        <authorList>
            <person name="Steindorff A.S."/>
            <person name="Aguilar-Pontes M.V."/>
            <person name="Robinson A.J."/>
            <person name="Andreopoulos B."/>
            <person name="LaButti K."/>
            <person name="Kuo A."/>
            <person name="Mondo S."/>
            <person name="Riley R."/>
            <person name="Otillar R."/>
            <person name="Haridas S."/>
            <person name="Lipzen A."/>
            <person name="Grimwood J."/>
            <person name="Schmutz J."/>
            <person name="Clum A."/>
            <person name="Reid I.D."/>
            <person name="Moisan M.C."/>
            <person name="Butler G."/>
            <person name="Nguyen T.T.M."/>
            <person name="Dewar K."/>
            <person name="Conant G."/>
            <person name="Drula E."/>
            <person name="Henrissat B."/>
            <person name="Hansel C."/>
            <person name="Singer S."/>
            <person name="Hutchinson M.I."/>
            <person name="de Vries R.P."/>
            <person name="Natvig D.O."/>
            <person name="Powell A.J."/>
            <person name="Tsang A."/>
            <person name="Grigoriev I.V."/>
        </authorList>
    </citation>
    <scope>NUCLEOTIDE SEQUENCE [LARGE SCALE GENOMIC DNA]</scope>
    <source>
        <strain evidence="8 9">ATCC 22073</strain>
    </source>
</reference>
<protein>
    <recommendedName>
        <fullName evidence="10">Major facilitator superfamily (MFS) profile domain-containing protein</fullName>
    </recommendedName>
</protein>
<feature type="transmembrane region" description="Helical" evidence="7">
    <location>
        <begin position="136"/>
        <end position="158"/>
    </location>
</feature>
<evidence type="ECO:0000256" key="2">
    <source>
        <dbReference type="ARBA" id="ARBA00022448"/>
    </source>
</evidence>
<name>A0ABR4DC80_9PEZI</name>
<feature type="transmembrane region" description="Helical" evidence="7">
    <location>
        <begin position="97"/>
        <end position="116"/>
    </location>
</feature>
<feature type="transmembrane region" description="Helical" evidence="7">
    <location>
        <begin position="494"/>
        <end position="516"/>
    </location>
</feature>
<dbReference type="InterPro" id="IPR011701">
    <property type="entry name" value="MFS"/>
</dbReference>
<evidence type="ECO:0008006" key="10">
    <source>
        <dbReference type="Google" id="ProtNLM"/>
    </source>
</evidence>
<feature type="region of interest" description="Disordered" evidence="6">
    <location>
        <begin position="1"/>
        <end position="70"/>
    </location>
</feature>
<dbReference type="Proteomes" id="UP001600064">
    <property type="component" value="Unassembled WGS sequence"/>
</dbReference>
<keyword evidence="4 7" id="KW-1133">Transmembrane helix</keyword>
<dbReference type="RefSeq" id="XP_070866168.1">
    <property type="nucleotide sequence ID" value="XM_071011238.1"/>
</dbReference>
<evidence type="ECO:0000256" key="7">
    <source>
        <dbReference type="SAM" id="Phobius"/>
    </source>
</evidence>
<dbReference type="Gene3D" id="1.20.1250.20">
    <property type="entry name" value="MFS general substrate transporter like domains"/>
    <property type="match status" value="2"/>
</dbReference>
<organism evidence="8 9">
    <name type="scientific">Remersonia thermophila</name>
    <dbReference type="NCBI Taxonomy" id="72144"/>
    <lineage>
        <taxon>Eukaryota</taxon>
        <taxon>Fungi</taxon>
        <taxon>Dikarya</taxon>
        <taxon>Ascomycota</taxon>
        <taxon>Pezizomycotina</taxon>
        <taxon>Sordariomycetes</taxon>
        <taxon>Sordariomycetidae</taxon>
        <taxon>Sordariales</taxon>
        <taxon>Sordariales incertae sedis</taxon>
        <taxon>Remersonia</taxon>
    </lineage>
</organism>
<keyword evidence="3 7" id="KW-0812">Transmembrane</keyword>
<proteinExistence type="predicted"/>